<dbReference type="PRINTS" id="PR00368">
    <property type="entry name" value="FADPNR"/>
</dbReference>
<dbReference type="Proteomes" id="UP000249390">
    <property type="component" value="Unassembled WGS sequence"/>
</dbReference>
<dbReference type="GO" id="GO:0009851">
    <property type="term" value="P:auxin biosynthetic process"/>
    <property type="evidence" value="ECO:0007669"/>
    <property type="project" value="UniProtKB-KW"/>
</dbReference>
<evidence type="ECO:0000256" key="7">
    <source>
        <dbReference type="ARBA" id="ARBA00023002"/>
    </source>
</evidence>
<dbReference type="PRINTS" id="PR00469">
    <property type="entry name" value="PNDRDTASEII"/>
</dbReference>
<evidence type="ECO:0000313" key="12">
    <source>
        <dbReference type="Proteomes" id="UP000249390"/>
    </source>
</evidence>
<evidence type="ECO:0000256" key="1">
    <source>
        <dbReference type="ARBA" id="ARBA00001974"/>
    </source>
</evidence>
<dbReference type="PANTHER" id="PTHR43539">
    <property type="entry name" value="FLAVIN-BINDING MONOOXYGENASE-LIKE PROTEIN (AFU_ORTHOLOGUE AFUA_4G09220)"/>
    <property type="match status" value="1"/>
</dbReference>
<proteinExistence type="inferred from homology"/>
<comment type="similarity">
    <text evidence="3">Belongs to the FMO family.</text>
</comment>
<keyword evidence="6" id="KW-0521">NADP</keyword>
<comment type="pathway">
    <text evidence="2">Plant hormone metabolism; auxin biosynthesis.</text>
</comment>
<keyword evidence="8" id="KW-0073">Auxin biosynthesis</keyword>
<reference evidence="11 12" key="1">
    <citation type="submission" date="2018-06" db="EMBL/GenBank/DDBJ databases">
        <title>The Genome of Cuscuta australis (Dodder) Provides Insight into the Evolution of Plant Parasitism.</title>
        <authorList>
            <person name="Liu H."/>
        </authorList>
    </citation>
    <scope>NUCLEOTIDE SEQUENCE [LARGE SCALE GENOMIC DNA]</scope>
    <source>
        <strain evidence="12">cv. Yunnan</strain>
        <tissue evidence="11">Vines</tissue>
    </source>
</reference>
<evidence type="ECO:0000256" key="5">
    <source>
        <dbReference type="ARBA" id="ARBA00022827"/>
    </source>
</evidence>
<comment type="catalytic activity">
    <reaction evidence="10">
        <text>indole-3-pyruvate + NADPH + O2 + H(+) = (indol-3-yl)acetate + CO2 + NADP(+) + H2O</text>
        <dbReference type="Rhea" id="RHEA:34331"/>
        <dbReference type="ChEBI" id="CHEBI:15377"/>
        <dbReference type="ChEBI" id="CHEBI:15378"/>
        <dbReference type="ChEBI" id="CHEBI:15379"/>
        <dbReference type="ChEBI" id="CHEBI:16526"/>
        <dbReference type="ChEBI" id="CHEBI:17640"/>
        <dbReference type="ChEBI" id="CHEBI:30854"/>
        <dbReference type="ChEBI" id="CHEBI:57783"/>
        <dbReference type="ChEBI" id="CHEBI:58349"/>
        <dbReference type="EC" id="1.14.13.168"/>
    </reaction>
</comment>
<dbReference type="PANTHER" id="PTHR43539:SF42">
    <property type="entry name" value="OS01G0273800 PROTEIN"/>
    <property type="match status" value="1"/>
</dbReference>
<name>A0A328DU98_9ASTE</name>
<dbReference type="Gene3D" id="3.50.50.60">
    <property type="entry name" value="FAD/NAD(P)-binding domain"/>
    <property type="match status" value="1"/>
</dbReference>
<evidence type="ECO:0000256" key="4">
    <source>
        <dbReference type="ARBA" id="ARBA00022630"/>
    </source>
</evidence>
<gene>
    <name evidence="11" type="ORF">DM860_017889</name>
</gene>
<accession>A0A328DU98</accession>
<sequence>MASKKEETAVIVVGAGPAGLATAACLTKLSIPYIILEKEDCYASIWNKYSYDRLRLHLPKHFCELPHLRFPANAPVYVPRKQFVHYLEEYVSRFGISPRCSRAVEAAAYDEGARMWNVTARDPDSGEGEEYSGRFLVVATGETSIPFIPEVKGMERFAGEIIHSTAYKNGEKYRDKRVLVVGSGNSGMEIAFDLSNYGAKTSIVVRSPFHIISKGMGHLALTMLKYHVPCWLVDSVLLMLSKLVFGDITKYYGVILPRDGPFSGKVKNGKYPVFDVGTHAKVVSGEIQVLPGVVKMDGCDVAFENGTSLPFDAIVFATGFKRSTHSWLQGGEHMLNEDGLPKEEYPMHWKGKNGLYCAGLARRGLHGISFDSQCIANDIKLLL</sequence>
<dbReference type="PROSITE" id="PS51257">
    <property type="entry name" value="PROKAR_LIPOPROTEIN"/>
    <property type="match status" value="1"/>
</dbReference>
<organism evidence="11 12">
    <name type="scientific">Cuscuta australis</name>
    <dbReference type="NCBI Taxonomy" id="267555"/>
    <lineage>
        <taxon>Eukaryota</taxon>
        <taxon>Viridiplantae</taxon>
        <taxon>Streptophyta</taxon>
        <taxon>Embryophyta</taxon>
        <taxon>Tracheophyta</taxon>
        <taxon>Spermatophyta</taxon>
        <taxon>Magnoliopsida</taxon>
        <taxon>eudicotyledons</taxon>
        <taxon>Gunneridae</taxon>
        <taxon>Pentapetalae</taxon>
        <taxon>asterids</taxon>
        <taxon>lamiids</taxon>
        <taxon>Solanales</taxon>
        <taxon>Convolvulaceae</taxon>
        <taxon>Cuscuteae</taxon>
        <taxon>Cuscuta</taxon>
        <taxon>Cuscuta subgen. Grammica</taxon>
        <taxon>Cuscuta sect. Cleistogrammica</taxon>
    </lineage>
</organism>
<evidence type="ECO:0000256" key="8">
    <source>
        <dbReference type="ARBA" id="ARBA00023070"/>
    </source>
</evidence>
<protein>
    <recommendedName>
        <fullName evidence="9">indole-3-pyruvate monooxygenase</fullName>
        <ecNumber evidence="9">1.14.13.168</ecNumber>
    </recommendedName>
</protein>
<dbReference type="InterPro" id="IPR050982">
    <property type="entry name" value="Auxin_biosynth/cation_transpt"/>
</dbReference>
<keyword evidence="7" id="KW-0560">Oxidoreductase</keyword>
<dbReference type="Pfam" id="PF13738">
    <property type="entry name" value="Pyr_redox_3"/>
    <property type="match status" value="1"/>
</dbReference>
<comment type="caution">
    <text evidence="11">The sequence shown here is derived from an EMBL/GenBank/DDBJ whole genome shotgun (WGS) entry which is preliminary data.</text>
</comment>
<comment type="cofactor">
    <cofactor evidence="1">
        <name>FAD</name>
        <dbReference type="ChEBI" id="CHEBI:57692"/>
    </cofactor>
</comment>
<dbReference type="GO" id="GO:0103075">
    <property type="term" value="F:indole-3-pyruvate monooxygenase activity"/>
    <property type="evidence" value="ECO:0007669"/>
    <property type="project" value="UniProtKB-EC"/>
</dbReference>
<dbReference type="AlphaFoldDB" id="A0A328DU98"/>
<dbReference type="SUPFAM" id="SSF51905">
    <property type="entry name" value="FAD/NAD(P)-binding domain"/>
    <property type="match status" value="2"/>
</dbReference>
<dbReference type="PIRSF" id="PIRSF000332">
    <property type="entry name" value="FMO"/>
    <property type="match status" value="1"/>
</dbReference>
<dbReference type="InterPro" id="IPR036188">
    <property type="entry name" value="FAD/NAD-bd_sf"/>
</dbReference>
<evidence type="ECO:0000256" key="10">
    <source>
        <dbReference type="ARBA" id="ARBA00047707"/>
    </source>
</evidence>
<dbReference type="EC" id="1.14.13.168" evidence="9"/>
<evidence type="ECO:0000256" key="2">
    <source>
        <dbReference type="ARBA" id="ARBA00004814"/>
    </source>
</evidence>
<dbReference type="GO" id="GO:0050661">
    <property type="term" value="F:NADP binding"/>
    <property type="evidence" value="ECO:0007669"/>
    <property type="project" value="InterPro"/>
</dbReference>
<evidence type="ECO:0000256" key="3">
    <source>
        <dbReference type="ARBA" id="ARBA00009183"/>
    </source>
</evidence>
<dbReference type="GO" id="GO:0050660">
    <property type="term" value="F:flavin adenine dinucleotide binding"/>
    <property type="evidence" value="ECO:0007669"/>
    <property type="project" value="InterPro"/>
</dbReference>
<keyword evidence="4" id="KW-0285">Flavoprotein</keyword>
<evidence type="ECO:0000256" key="9">
    <source>
        <dbReference type="ARBA" id="ARBA00039148"/>
    </source>
</evidence>
<dbReference type="EMBL" id="NQVE01000102">
    <property type="protein sequence ID" value="RAL48098.1"/>
    <property type="molecule type" value="Genomic_DNA"/>
</dbReference>
<keyword evidence="5" id="KW-0274">FAD</keyword>
<dbReference type="InterPro" id="IPR000960">
    <property type="entry name" value="Flavin_mOase"/>
</dbReference>
<evidence type="ECO:0000313" key="11">
    <source>
        <dbReference type="EMBL" id="RAL48098.1"/>
    </source>
</evidence>
<keyword evidence="12" id="KW-1185">Reference proteome</keyword>
<evidence type="ECO:0000256" key="6">
    <source>
        <dbReference type="ARBA" id="ARBA00022857"/>
    </source>
</evidence>